<proteinExistence type="predicted"/>
<accession>A0A0J7IWX0</accession>
<evidence type="ECO:0000313" key="2">
    <source>
        <dbReference type="Proteomes" id="UP000035900"/>
    </source>
</evidence>
<dbReference type="Proteomes" id="UP000035900">
    <property type="component" value="Unassembled WGS sequence"/>
</dbReference>
<name>A0A0J7IWX0_9FLAO</name>
<dbReference type="AlphaFoldDB" id="A0A0J7IWX0"/>
<organism evidence="1 2">
    <name type="scientific">Chryseobacterium koreense CCUG 49689</name>
    <dbReference type="NCBI Taxonomy" id="1304281"/>
    <lineage>
        <taxon>Bacteria</taxon>
        <taxon>Pseudomonadati</taxon>
        <taxon>Bacteroidota</taxon>
        <taxon>Flavobacteriia</taxon>
        <taxon>Flavobacteriales</taxon>
        <taxon>Weeksellaceae</taxon>
        <taxon>Chryseobacterium group</taxon>
        <taxon>Chryseobacterium</taxon>
    </lineage>
</organism>
<reference evidence="1 2" key="1">
    <citation type="journal article" date="2004" name="Int. J. Syst. Evol. Microbiol.">
        <title>Kaistella koreensis gen. nov., sp. nov., a novel member of the Chryseobacterium-Bergeyella-Riemerella branch.</title>
        <authorList>
            <person name="Kim M.K."/>
            <person name="Im W.T."/>
            <person name="Shin Y.K."/>
            <person name="Lim J.H."/>
            <person name="Kim S.H."/>
            <person name="Lee B.C."/>
            <person name="Park M.Y."/>
            <person name="Lee K.Y."/>
            <person name="Lee S.T."/>
        </authorList>
    </citation>
    <scope>NUCLEOTIDE SEQUENCE [LARGE SCALE GENOMIC DNA]</scope>
    <source>
        <strain evidence="1 2">CCUG 49689</strain>
    </source>
</reference>
<evidence type="ECO:0000313" key="1">
    <source>
        <dbReference type="EMBL" id="KMQ70326.1"/>
    </source>
</evidence>
<dbReference type="RefSeq" id="WP_048500478.1">
    <property type="nucleotide sequence ID" value="NZ_LFNG01000022.1"/>
</dbReference>
<dbReference type="OrthoDB" id="9929672at2"/>
<comment type="caution">
    <text evidence="1">The sequence shown here is derived from an EMBL/GenBank/DDBJ whole genome shotgun (WGS) entry which is preliminary data.</text>
</comment>
<keyword evidence="2" id="KW-1185">Reference proteome</keyword>
<gene>
    <name evidence="1" type="ORF">ACM44_12980</name>
</gene>
<dbReference type="EMBL" id="LFNG01000022">
    <property type="protein sequence ID" value="KMQ70326.1"/>
    <property type="molecule type" value="Genomic_DNA"/>
</dbReference>
<protein>
    <submittedName>
        <fullName evidence="1">Uncharacterized protein</fullName>
    </submittedName>
</protein>
<dbReference type="STRING" id="1304281.ACM44_12980"/>
<sequence>MEIVFEMKVNQIDFILDRIRNDINELMTNENIRPKDIKVSMPKFFYNFVEHTTRYRSTGYQYHVRSELFGVEIVFGYNNQVCVFNENAGPKDLFMKPIEIKI</sequence>
<dbReference type="PATRIC" id="fig|1304281.5.peg.2798"/>